<dbReference type="PANTHER" id="PTHR10039">
    <property type="entry name" value="AMELOGENIN"/>
    <property type="match status" value="1"/>
</dbReference>
<dbReference type="InterPro" id="IPR056884">
    <property type="entry name" value="NPHP3-like_N"/>
</dbReference>
<proteinExistence type="predicted"/>
<evidence type="ECO:0000259" key="2">
    <source>
        <dbReference type="Pfam" id="PF24883"/>
    </source>
</evidence>
<dbReference type="EMBL" id="JAACJJ010000057">
    <property type="protein sequence ID" value="KAF5310528.1"/>
    <property type="molecule type" value="Genomic_DNA"/>
</dbReference>
<dbReference type="Pfam" id="PF24883">
    <property type="entry name" value="NPHP3_N"/>
    <property type="match status" value="1"/>
</dbReference>
<dbReference type="AlphaFoldDB" id="A0A8H5ESK9"/>
<sequence length="766" mass="86288">MNVLPGATNTTIHGRIFNAMFTTKIGAQNDIFTLLYSHSATAGLLDARARYDAPNCDEGTTTKMVLGMKKFVQDGGASSSPALYWLHGPAGVGKSALAQSLYLSLKSEGDHAASFFFSRTSPGRNNGDQLIVTLAYQLASNIPALQRFMSNAVKTNPAVLTASNAVQMQTLIIDPINKWHKRYKWSVRQRVHQIVNINKKLHPRVILVDGLDECNNPDVQRDIILCIGSAVHQISIPLRFVITGRPELHILATLELDLHFHDLTKGTVTKLDLGNDKDTDAQITTFLVEKFAEIRRVHPSRDSLPRQWPRPDQIEQLVSKSSKGFSYPETVIRYIKMCNNRPDVCLERILGLSSIPTFDKPYEPLDSLYHHIFESVPEVNKSSVHNIFHFLVLPRTWNGAVTTSRTTEMHFDYMPGHVQHVLRGLRCLVAFTRDGCIKVLHASLADFLLDQSRSGPLWIDVSNAHAAIAARYLLRICHNDALPSLHSGFADFLEHMMHANLSDAILQDRLPKMDLKQGYEAIWRVASRNGIIHLNLRSQHIPPVDARSTKAVRCFKMSRRDDGDTPIQLPAVDIEGIAFMVAYLLVLVIRCGPQEYIWDQITVIKAYLLQVYPLAGSGHVVQDVLIPAMVEIKNLPQKHQAYFDSSQNEIREAIFELHFFMMAPFCLVTGISIENQSDSYKAHRVEELQSNHWARIAQGRAGKRWRGANHPILIPTTSQWGDYPTPSITPIECRSVRTRNSVRSTTGYDTFVMYFKLLIEILFAVI</sequence>
<dbReference type="Proteomes" id="UP000567179">
    <property type="component" value="Unassembled WGS sequence"/>
</dbReference>
<organism evidence="3 4">
    <name type="scientific">Psilocybe cf. subviscida</name>
    <dbReference type="NCBI Taxonomy" id="2480587"/>
    <lineage>
        <taxon>Eukaryota</taxon>
        <taxon>Fungi</taxon>
        <taxon>Dikarya</taxon>
        <taxon>Basidiomycota</taxon>
        <taxon>Agaricomycotina</taxon>
        <taxon>Agaricomycetes</taxon>
        <taxon>Agaricomycetidae</taxon>
        <taxon>Agaricales</taxon>
        <taxon>Agaricineae</taxon>
        <taxon>Strophariaceae</taxon>
        <taxon>Psilocybe</taxon>
    </lineage>
</organism>
<evidence type="ECO:0000313" key="4">
    <source>
        <dbReference type="Proteomes" id="UP000567179"/>
    </source>
</evidence>
<accession>A0A8H5ESK9</accession>
<dbReference type="SUPFAM" id="SSF52540">
    <property type="entry name" value="P-loop containing nucleoside triphosphate hydrolases"/>
    <property type="match status" value="1"/>
</dbReference>
<dbReference type="Gene3D" id="3.40.50.300">
    <property type="entry name" value="P-loop containing nucleotide triphosphate hydrolases"/>
    <property type="match status" value="1"/>
</dbReference>
<dbReference type="InterPro" id="IPR027417">
    <property type="entry name" value="P-loop_NTPase"/>
</dbReference>
<keyword evidence="4" id="KW-1185">Reference proteome</keyword>
<comment type="caution">
    <text evidence="3">The sequence shown here is derived from an EMBL/GenBank/DDBJ whole genome shotgun (WGS) entry which is preliminary data.</text>
</comment>
<dbReference type="OrthoDB" id="4772757at2759"/>
<evidence type="ECO:0000313" key="3">
    <source>
        <dbReference type="EMBL" id="KAF5310528.1"/>
    </source>
</evidence>
<evidence type="ECO:0000256" key="1">
    <source>
        <dbReference type="ARBA" id="ARBA00022737"/>
    </source>
</evidence>
<protein>
    <recommendedName>
        <fullName evidence="2">Nephrocystin 3-like N-terminal domain-containing protein</fullName>
    </recommendedName>
</protein>
<keyword evidence="1" id="KW-0677">Repeat</keyword>
<dbReference type="PANTHER" id="PTHR10039:SF17">
    <property type="entry name" value="FUNGAL STAND N-TERMINAL GOODBYE DOMAIN-CONTAINING PROTEIN-RELATED"/>
    <property type="match status" value="1"/>
</dbReference>
<feature type="domain" description="Nephrocystin 3-like N-terminal" evidence="2">
    <location>
        <begin position="65"/>
        <end position="245"/>
    </location>
</feature>
<gene>
    <name evidence="3" type="ORF">D9619_007690</name>
</gene>
<reference evidence="3 4" key="1">
    <citation type="journal article" date="2020" name="ISME J.">
        <title>Uncovering the hidden diversity of litter-decomposition mechanisms in mushroom-forming fungi.</title>
        <authorList>
            <person name="Floudas D."/>
            <person name="Bentzer J."/>
            <person name="Ahren D."/>
            <person name="Johansson T."/>
            <person name="Persson P."/>
            <person name="Tunlid A."/>
        </authorList>
    </citation>
    <scope>NUCLEOTIDE SEQUENCE [LARGE SCALE GENOMIC DNA]</scope>
    <source>
        <strain evidence="3 4">CBS 101986</strain>
    </source>
</reference>
<name>A0A8H5ESK9_9AGAR</name>